<gene>
    <name evidence="2" type="ORF">RIF23_09280</name>
</gene>
<keyword evidence="3" id="KW-1185">Reference proteome</keyword>
<feature type="region of interest" description="Disordered" evidence="1">
    <location>
        <begin position="1"/>
        <end position="39"/>
    </location>
</feature>
<organism evidence="2 3">
    <name type="scientific">Lipingzhangella rawalii</name>
    <dbReference type="NCBI Taxonomy" id="2055835"/>
    <lineage>
        <taxon>Bacteria</taxon>
        <taxon>Bacillati</taxon>
        <taxon>Actinomycetota</taxon>
        <taxon>Actinomycetes</taxon>
        <taxon>Streptosporangiales</taxon>
        <taxon>Nocardiopsidaceae</taxon>
        <taxon>Lipingzhangella</taxon>
    </lineage>
</organism>
<evidence type="ECO:0000313" key="2">
    <source>
        <dbReference type="EMBL" id="MDS1270486.1"/>
    </source>
</evidence>
<dbReference type="EMBL" id="JAVLVT010000003">
    <property type="protein sequence ID" value="MDS1270486.1"/>
    <property type="molecule type" value="Genomic_DNA"/>
</dbReference>
<evidence type="ECO:0000313" key="3">
    <source>
        <dbReference type="Proteomes" id="UP001250214"/>
    </source>
</evidence>
<feature type="compositionally biased region" description="Low complexity" evidence="1">
    <location>
        <begin position="13"/>
        <end position="26"/>
    </location>
</feature>
<name>A0ABU2H5C3_9ACTN</name>
<dbReference type="Proteomes" id="UP001250214">
    <property type="component" value="Unassembled WGS sequence"/>
</dbReference>
<reference evidence="3" key="1">
    <citation type="submission" date="2023-07" db="EMBL/GenBank/DDBJ databases">
        <title>Novel species in the genus Lipingzhangella isolated from Sambhar Salt Lake.</title>
        <authorList>
            <person name="Jiya N."/>
            <person name="Kajale S."/>
            <person name="Sharma A."/>
        </authorList>
    </citation>
    <scope>NUCLEOTIDE SEQUENCE [LARGE SCALE GENOMIC DNA]</scope>
    <source>
        <strain evidence="3">LS1_29</strain>
    </source>
</reference>
<comment type="caution">
    <text evidence="2">The sequence shown here is derived from an EMBL/GenBank/DDBJ whole genome shotgun (WGS) entry which is preliminary data.</text>
</comment>
<protein>
    <submittedName>
        <fullName evidence="2">ATP/GTP-binding protein</fullName>
    </submittedName>
</protein>
<sequence>MSPRRNYPRRGRTTPTGPTRNPVGPVSGDERRETGPDGEWAVRRVSGAAATKSYRCPGCAQEIPAGTPHVVAWPVDTGGGVEERRHWHTACWERRLHRGVRHPRR</sequence>
<proteinExistence type="predicted"/>
<dbReference type="RefSeq" id="WP_310911991.1">
    <property type="nucleotide sequence ID" value="NZ_JAVLVT010000003.1"/>
</dbReference>
<evidence type="ECO:0000256" key="1">
    <source>
        <dbReference type="SAM" id="MobiDB-lite"/>
    </source>
</evidence>
<feature type="compositionally biased region" description="Basic residues" evidence="1">
    <location>
        <begin position="1"/>
        <end position="12"/>
    </location>
</feature>
<accession>A0ABU2H5C3</accession>